<comment type="caution">
    <text evidence="11">Lacks conserved residue(s) required for the propagation of feature annotation.</text>
</comment>
<feature type="domain" description="GHMP kinase N-terminal" evidence="13">
    <location>
        <begin position="93"/>
        <end position="181"/>
    </location>
</feature>
<dbReference type="PANTHER" id="PTHR10457:SF7">
    <property type="entry name" value="GALACTOKINASE-RELATED"/>
    <property type="match status" value="1"/>
</dbReference>
<dbReference type="NCBIfam" id="NF003705">
    <property type="entry name" value="PRK05322.1"/>
    <property type="match status" value="1"/>
</dbReference>
<keyword evidence="17" id="KW-1185">Reference proteome</keyword>
<feature type="binding site" evidence="11">
    <location>
        <position position="222"/>
    </location>
    <ligand>
        <name>substrate</name>
    </ligand>
</feature>
<keyword evidence="10 11" id="KW-0119">Carbohydrate metabolism</keyword>
<protein>
    <recommendedName>
        <fullName evidence="11 12">Galactokinase</fullName>
        <ecNumber evidence="11 12">2.7.1.6</ecNumber>
    </recommendedName>
    <alternativeName>
        <fullName evidence="11">Galactose kinase</fullName>
    </alternativeName>
</protein>
<comment type="function">
    <text evidence="11">Catalyzes the transfer of the gamma-phosphate of ATP to D-galactose to form alpha-D-galactose-1-phosphate (Gal-1-P).</text>
</comment>
<evidence type="ECO:0000256" key="3">
    <source>
        <dbReference type="ARBA" id="ARBA00022679"/>
    </source>
</evidence>
<evidence type="ECO:0000256" key="2">
    <source>
        <dbReference type="ARBA" id="ARBA00022490"/>
    </source>
</evidence>
<keyword evidence="6 11" id="KW-0418">Kinase</keyword>
<evidence type="ECO:0000256" key="1">
    <source>
        <dbReference type="ARBA" id="ARBA00006566"/>
    </source>
</evidence>
<gene>
    <name evidence="11 16" type="primary">galK</name>
    <name evidence="16" type="ORF">NLF92_01255</name>
</gene>
<feature type="active site" description="Proton acceptor" evidence="11">
    <location>
        <position position="173"/>
    </location>
</feature>
<dbReference type="NCBIfam" id="TIGR00131">
    <property type="entry name" value="gal_kin"/>
    <property type="match status" value="1"/>
</dbReference>
<evidence type="ECO:0000256" key="12">
    <source>
        <dbReference type="NCBIfam" id="TIGR00131"/>
    </source>
</evidence>
<dbReference type="InterPro" id="IPR006206">
    <property type="entry name" value="Mevalonate/galactokinase"/>
</dbReference>
<dbReference type="Pfam" id="PF08544">
    <property type="entry name" value="GHMP_kinases_C"/>
    <property type="match status" value="1"/>
</dbReference>
<dbReference type="PANTHER" id="PTHR10457">
    <property type="entry name" value="MEVALONATE KINASE/GALACTOKINASE"/>
    <property type="match status" value="1"/>
</dbReference>
<dbReference type="EMBL" id="JANATA010000001">
    <property type="protein sequence ID" value="MCP3427571.1"/>
    <property type="molecule type" value="Genomic_DNA"/>
</dbReference>
<dbReference type="InterPro" id="IPR006203">
    <property type="entry name" value="GHMP_knse_ATP-bd_CS"/>
</dbReference>
<name>A0AA42BNM1_9ALTE</name>
<dbReference type="InterPro" id="IPR019539">
    <property type="entry name" value="GalKase_N"/>
</dbReference>
<dbReference type="Gene3D" id="3.30.230.10">
    <property type="match status" value="1"/>
</dbReference>
<dbReference type="AlphaFoldDB" id="A0AA42BNM1"/>
<comment type="subcellular location">
    <subcellularLocation>
        <location evidence="11">Cytoplasm</location>
    </subcellularLocation>
</comment>
<dbReference type="InterPro" id="IPR019741">
    <property type="entry name" value="Galactokinase_CS"/>
</dbReference>
<evidence type="ECO:0000256" key="8">
    <source>
        <dbReference type="ARBA" id="ARBA00022842"/>
    </source>
</evidence>
<dbReference type="GO" id="GO:0000287">
    <property type="term" value="F:magnesium ion binding"/>
    <property type="evidence" value="ECO:0007669"/>
    <property type="project" value="UniProtKB-UniRule"/>
</dbReference>
<dbReference type="InterPro" id="IPR006204">
    <property type="entry name" value="GHMP_kinase_N_dom"/>
</dbReference>
<evidence type="ECO:0000313" key="17">
    <source>
        <dbReference type="Proteomes" id="UP001165413"/>
    </source>
</evidence>
<reference evidence="16" key="1">
    <citation type="submission" date="2022-07" db="EMBL/GenBank/DDBJ databases">
        <title>Characterization of the Novel Bacterium Alteromonas immobilis LMIT006 and Alteromonas gregis LMIT007.</title>
        <authorList>
            <person name="Lin X."/>
        </authorList>
    </citation>
    <scope>NUCLEOTIDE SEQUENCE</scope>
    <source>
        <strain evidence="16">LMIT007</strain>
    </source>
</reference>
<keyword evidence="4 11" id="KW-0479">Metal-binding</keyword>
<evidence type="ECO:0000259" key="14">
    <source>
        <dbReference type="Pfam" id="PF08544"/>
    </source>
</evidence>
<evidence type="ECO:0000256" key="10">
    <source>
        <dbReference type="ARBA" id="ARBA00023277"/>
    </source>
</evidence>
<comment type="pathway">
    <text evidence="11">Carbohydrate metabolism; galactose metabolism.</text>
</comment>
<dbReference type="GO" id="GO:0005829">
    <property type="term" value="C:cytosol"/>
    <property type="evidence" value="ECO:0007669"/>
    <property type="project" value="TreeGrafter"/>
</dbReference>
<dbReference type="PROSITE" id="PS00106">
    <property type="entry name" value="GALACTOKINASE"/>
    <property type="match status" value="1"/>
</dbReference>
<dbReference type="GO" id="GO:0004335">
    <property type="term" value="F:galactokinase activity"/>
    <property type="evidence" value="ECO:0007669"/>
    <property type="project" value="UniProtKB-UniRule"/>
</dbReference>
<dbReference type="Pfam" id="PF10509">
    <property type="entry name" value="GalKase_gal_bdg"/>
    <property type="match status" value="1"/>
</dbReference>
<evidence type="ECO:0000313" key="16">
    <source>
        <dbReference type="EMBL" id="MCP3427571.1"/>
    </source>
</evidence>
<sequence length="382" mass="41382">MSRIENLTAKFEQTFESAPKTVCHGPGRVNLIGDHTDYNDGFVLPAAINFGTDIAASPREDRTVRVIASDISEQMETFSLDSIEFNEQVMWVNYVAGTLNCLMSHYPDLKGADMVVSGNVPQGAGLSSSASFEIAILRTFVELHGLPLDGVTAALIGQKAENEFVGCNCGIMDQLISAMGKEGNAMLLDCRSLSFEHAPVPENVSVVIINSNVKRGLVDSEYNTRREQCEAVAKYFDKPALRDVSLAELEADQSNIDPVLYRRARHVITENDRTVAALEALKASDLKTMGELMVQSHMSLKDDFEVTTSEMDYLVEIIANVIGDKGGVRMTGGGFGGCVVALAPDEMVDGIKATIEELYQAKTGLLADVYVCAAKDGAFFKA</sequence>
<evidence type="ECO:0000256" key="4">
    <source>
        <dbReference type="ARBA" id="ARBA00022723"/>
    </source>
</evidence>
<evidence type="ECO:0000256" key="5">
    <source>
        <dbReference type="ARBA" id="ARBA00022741"/>
    </source>
</evidence>
<feature type="binding site" evidence="11">
    <location>
        <begin position="123"/>
        <end position="129"/>
    </location>
    <ligand>
        <name>ATP</name>
        <dbReference type="ChEBI" id="CHEBI:30616"/>
    </ligand>
</feature>
<feature type="domain" description="GHMP kinase C-terminal" evidence="14">
    <location>
        <begin position="277"/>
        <end position="346"/>
    </location>
</feature>
<dbReference type="HAMAP" id="MF_00246">
    <property type="entry name" value="Galactokinase"/>
    <property type="match status" value="1"/>
</dbReference>
<feature type="domain" description="Galactokinase N-terminal" evidence="15">
    <location>
        <begin position="9"/>
        <end position="58"/>
    </location>
</feature>
<keyword evidence="2 11" id="KW-0963">Cytoplasm</keyword>
<dbReference type="SUPFAM" id="SSF54211">
    <property type="entry name" value="Ribosomal protein S5 domain 2-like"/>
    <property type="match status" value="1"/>
</dbReference>
<dbReference type="Gene3D" id="3.30.70.890">
    <property type="entry name" value="GHMP kinase, C-terminal domain"/>
    <property type="match status" value="1"/>
</dbReference>
<comment type="caution">
    <text evidence="16">The sequence shown here is derived from an EMBL/GenBank/DDBJ whole genome shotgun (WGS) entry which is preliminary data.</text>
</comment>
<dbReference type="InterPro" id="IPR022963">
    <property type="entry name" value="Galactokinase_bac"/>
</dbReference>
<comment type="similarity">
    <text evidence="1 11">Belongs to the GHMP kinase family. GalK subfamily.</text>
</comment>
<dbReference type="PRINTS" id="PR00473">
    <property type="entry name" value="GALCTOKINASE"/>
</dbReference>
<keyword evidence="8 11" id="KW-0460">Magnesium</keyword>
<dbReference type="InterPro" id="IPR014721">
    <property type="entry name" value="Ribsml_uS5_D2-typ_fold_subgr"/>
</dbReference>
<evidence type="ECO:0000256" key="7">
    <source>
        <dbReference type="ARBA" id="ARBA00022840"/>
    </source>
</evidence>
<evidence type="ECO:0000256" key="9">
    <source>
        <dbReference type="ARBA" id="ARBA00023144"/>
    </source>
</evidence>
<feature type="binding site" evidence="11">
    <location>
        <position position="161"/>
    </location>
    <ligand>
        <name>Mg(2+)</name>
        <dbReference type="ChEBI" id="CHEBI:18420"/>
    </ligand>
</feature>
<evidence type="ECO:0000256" key="6">
    <source>
        <dbReference type="ARBA" id="ARBA00022777"/>
    </source>
</evidence>
<keyword evidence="3 11" id="KW-0808">Transferase</keyword>
<dbReference type="EC" id="2.7.1.6" evidence="11 12"/>
<dbReference type="InterPro" id="IPR036554">
    <property type="entry name" value="GHMP_kinase_C_sf"/>
</dbReference>
<dbReference type="GO" id="GO:0006012">
    <property type="term" value="P:galactose metabolic process"/>
    <property type="evidence" value="ECO:0007669"/>
    <property type="project" value="UniProtKB-UniRule"/>
</dbReference>
<dbReference type="NCBIfam" id="NF003472">
    <property type="entry name" value="PRK05101.1"/>
    <property type="match status" value="1"/>
</dbReference>
<dbReference type="RefSeq" id="WP_254098037.1">
    <property type="nucleotide sequence ID" value="NZ_JANATA010000001.1"/>
</dbReference>
<keyword evidence="7 11" id="KW-0067">ATP-binding</keyword>
<dbReference type="FunFam" id="3.30.70.890:FF:000001">
    <property type="entry name" value="Galactokinase"/>
    <property type="match status" value="1"/>
</dbReference>
<dbReference type="Proteomes" id="UP001165413">
    <property type="component" value="Unassembled WGS sequence"/>
</dbReference>
<dbReference type="SUPFAM" id="SSF55060">
    <property type="entry name" value="GHMP Kinase, C-terminal domain"/>
    <property type="match status" value="1"/>
</dbReference>
<dbReference type="FunFam" id="3.30.230.10:FF:000017">
    <property type="entry name" value="Galactokinase"/>
    <property type="match status" value="1"/>
</dbReference>
<feature type="binding site" evidence="11">
    <location>
        <position position="129"/>
    </location>
    <ligand>
        <name>Mg(2+)</name>
        <dbReference type="ChEBI" id="CHEBI:18420"/>
    </ligand>
</feature>
<dbReference type="PROSITE" id="PS00627">
    <property type="entry name" value="GHMP_KINASES_ATP"/>
    <property type="match status" value="1"/>
</dbReference>
<dbReference type="PRINTS" id="PR00959">
    <property type="entry name" value="MEVGALKINASE"/>
</dbReference>
<keyword evidence="5 11" id="KW-0547">Nucleotide-binding</keyword>
<dbReference type="InterPro" id="IPR020568">
    <property type="entry name" value="Ribosomal_Su5_D2-typ_SF"/>
</dbReference>
<evidence type="ECO:0000256" key="11">
    <source>
        <dbReference type="HAMAP-Rule" id="MF_00246"/>
    </source>
</evidence>
<organism evidence="16 17">
    <name type="scientific">Opacimonas viscosa</name>
    <dbReference type="NCBI Taxonomy" id="2961944"/>
    <lineage>
        <taxon>Bacteria</taxon>
        <taxon>Pseudomonadati</taxon>
        <taxon>Pseudomonadota</taxon>
        <taxon>Gammaproteobacteria</taxon>
        <taxon>Alteromonadales</taxon>
        <taxon>Alteromonadaceae</taxon>
        <taxon>Opacimonas</taxon>
    </lineage>
</organism>
<feature type="site" description="Transition state stabilizer" evidence="11">
    <location>
        <position position="28"/>
    </location>
</feature>
<comment type="catalytic activity">
    <reaction evidence="11">
        <text>alpha-D-galactose + ATP = alpha-D-galactose 1-phosphate + ADP + H(+)</text>
        <dbReference type="Rhea" id="RHEA:13553"/>
        <dbReference type="ChEBI" id="CHEBI:15378"/>
        <dbReference type="ChEBI" id="CHEBI:28061"/>
        <dbReference type="ChEBI" id="CHEBI:30616"/>
        <dbReference type="ChEBI" id="CHEBI:58336"/>
        <dbReference type="ChEBI" id="CHEBI:456216"/>
        <dbReference type="EC" id="2.7.1.6"/>
    </reaction>
</comment>
<accession>A0AA42BNM1</accession>
<dbReference type="InterPro" id="IPR013750">
    <property type="entry name" value="GHMP_kinase_C_dom"/>
</dbReference>
<dbReference type="GO" id="GO:0005524">
    <property type="term" value="F:ATP binding"/>
    <property type="evidence" value="ECO:0007669"/>
    <property type="project" value="UniProtKB-UniRule"/>
</dbReference>
<keyword evidence="9 11" id="KW-0299">Galactose metabolism</keyword>
<proteinExistence type="inferred from homology"/>
<dbReference type="Pfam" id="PF00288">
    <property type="entry name" value="GHMP_kinases_N"/>
    <property type="match status" value="1"/>
</dbReference>
<dbReference type="InterPro" id="IPR000705">
    <property type="entry name" value="Galactokinase"/>
</dbReference>
<evidence type="ECO:0000259" key="15">
    <source>
        <dbReference type="Pfam" id="PF10509"/>
    </source>
</evidence>
<dbReference type="PIRSF" id="PIRSF000530">
    <property type="entry name" value="Galactokinase"/>
    <property type="match status" value="1"/>
</dbReference>
<evidence type="ECO:0000259" key="13">
    <source>
        <dbReference type="Pfam" id="PF00288"/>
    </source>
</evidence>